<evidence type="ECO:0000256" key="1">
    <source>
        <dbReference type="SAM" id="MobiDB-lite"/>
    </source>
</evidence>
<evidence type="ECO:0000313" key="3">
    <source>
        <dbReference type="EMBL" id="OMO64674.1"/>
    </source>
</evidence>
<dbReference type="Gramene" id="OMO64674">
    <property type="protein sequence ID" value="OMO64674"/>
    <property type="gene ID" value="CCACVL1_21621"/>
</dbReference>
<dbReference type="AlphaFoldDB" id="A0A1R3H2V9"/>
<keyword evidence="2" id="KW-0472">Membrane</keyword>
<comment type="caution">
    <text evidence="3">The sequence shown here is derived from an EMBL/GenBank/DDBJ whole genome shotgun (WGS) entry which is preliminary data.</text>
</comment>
<name>A0A1R3H2V9_COCAP</name>
<organism evidence="3 4">
    <name type="scientific">Corchorus capsularis</name>
    <name type="common">Jute</name>
    <dbReference type="NCBI Taxonomy" id="210143"/>
    <lineage>
        <taxon>Eukaryota</taxon>
        <taxon>Viridiplantae</taxon>
        <taxon>Streptophyta</taxon>
        <taxon>Embryophyta</taxon>
        <taxon>Tracheophyta</taxon>
        <taxon>Spermatophyta</taxon>
        <taxon>Magnoliopsida</taxon>
        <taxon>eudicotyledons</taxon>
        <taxon>Gunneridae</taxon>
        <taxon>Pentapetalae</taxon>
        <taxon>rosids</taxon>
        <taxon>malvids</taxon>
        <taxon>Malvales</taxon>
        <taxon>Malvaceae</taxon>
        <taxon>Grewioideae</taxon>
        <taxon>Apeibeae</taxon>
        <taxon>Corchorus</taxon>
    </lineage>
</organism>
<evidence type="ECO:0000313" key="4">
    <source>
        <dbReference type="Proteomes" id="UP000188268"/>
    </source>
</evidence>
<feature type="compositionally biased region" description="Polar residues" evidence="1">
    <location>
        <begin position="105"/>
        <end position="115"/>
    </location>
</feature>
<protein>
    <submittedName>
        <fullName evidence="3">Uncharacterized protein</fullName>
    </submittedName>
</protein>
<reference evidence="3 4" key="1">
    <citation type="submission" date="2013-09" db="EMBL/GenBank/DDBJ databases">
        <title>Corchorus capsularis genome sequencing.</title>
        <authorList>
            <person name="Alam M."/>
            <person name="Haque M.S."/>
            <person name="Islam M.S."/>
            <person name="Emdad E.M."/>
            <person name="Islam M.M."/>
            <person name="Ahmed B."/>
            <person name="Halim A."/>
            <person name="Hossen Q.M.M."/>
            <person name="Hossain M.Z."/>
            <person name="Ahmed R."/>
            <person name="Khan M.M."/>
            <person name="Islam R."/>
            <person name="Rashid M.M."/>
            <person name="Khan S.A."/>
            <person name="Rahman M.S."/>
            <person name="Alam M."/>
        </authorList>
    </citation>
    <scope>NUCLEOTIDE SEQUENCE [LARGE SCALE GENOMIC DNA]</scope>
    <source>
        <strain evidence="4">cv. CVL-1</strain>
        <tissue evidence="3">Whole seedling</tissue>
    </source>
</reference>
<dbReference type="EMBL" id="AWWV01012729">
    <property type="protein sequence ID" value="OMO64674.1"/>
    <property type="molecule type" value="Genomic_DNA"/>
</dbReference>
<keyword evidence="2" id="KW-0812">Transmembrane</keyword>
<proteinExistence type="predicted"/>
<keyword evidence="2" id="KW-1133">Transmembrane helix</keyword>
<evidence type="ECO:0000256" key="2">
    <source>
        <dbReference type="SAM" id="Phobius"/>
    </source>
</evidence>
<accession>A0A1R3H2V9</accession>
<feature type="region of interest" description="Disordered" evidence="1">
    <location>
        <begin position="105"/>
        <end position="125"/>
    </location>
</feature>
<keyword evidence="4" id="KW-1185">Reference proteome</keyword>
<feature type="transmembrane region" description="Helical" evidence="2">
    <location>
        <begin position="12"/>
        <end position="34"/>
    </location>
</feature>
<sequence length="125" mass="14339">MVSLIRIFLQRIVMTFTETLITFFATAVATITMINHPKPQRHQSLFFTIFFLIKPKTLDPFIQKLTPPLSFFSNSAIPPKPTFHDYRTPKGPLFPSFLSLKPFKSPNTRTNNSQIPAAPLFRLTN</sequence>
<gene>
    <name evidence="3" type="ORF">CCACVL1_21621</name>
</gene>
<dbReference type="Proteomes" id="UP000188268">
    <property type="component" value="Unassembled WGS sequence"/>
</dbReference>